<evidence type="ECO:0000256" key="1">
    <source>
        <dbReference type="SAM" id="MobiDB-lite"/>
    </source>
</evidence>
<feature type="compositionally biased region" description="Low complexity" evidence="1">
    <location>
        <begin position="77"/>
        <end position="96"/>
    </location>
</feature>
<protein>
    <submittedName>
        <fullName evidence="2">Uncharacterized protein</fullName>
    </submittedName>
</protein>
<dbReference type="EMBL" id="KZ805563">
    <property type="protein sequence ID" value="PVH93861.1"/>
    <property type="molecule type" value="Genomic_DNA"/>
</dbReference>
<sequence>MISSPRTTRCFVISLLLQINVKERIEVKMSEFVPFYQQHSGDVGPSFFTPHTQQQSSFTPNSQQQSTFTPNYSGQMTFTPDTQQQSSPSTTLTTPSLGNGALSDGHGLDEWGTGFFGVNFKALHMPDPRVIFGEVGWGGMEVQNPKLMSNEPHVQGPQPMPYKPEVQIAQRVNAGSPMTQAGPYMRVTSPSHKITKPAARGTRPGQKPKTSPRNPQPSAPRKLVPILPKRPEKSGRCGGASISSTAPNAYESRGYGFVSPEQLEPSEVHRHIPDEWFVTDRIRDVVPDVVARAKARNAWYTLRSAEAVSRASLKDSGIGSQNAAASVFQSTQSSGSLKEVPWPYQSSQQILYQNLGPSYYGNTQIFYQNAGPSRQSDVPNHSQSGNPR</sequence>
<feature type="region of interest" description="Disordered" evidence="1">
    <location>
        <begin position="369"/>
        <end position="388"/>
    </location>
</feature>
<evidence type="ECO:0000313" key="3">
    <source>
        <dbReference type="Proteomes" id="UP000244855"/>
    </source>
</evidence>
<feature type="region of interest" description="Disordered" evidence="1">
    <location>
        <begin position="44"/>
        <end position="105"/>
    </location>
</feature>
<proteinExistence type="predicted"/>
<dbReference type="Proteomes" id="UP000244855">
    <property type="component" value="Unassembled WGS sequence"/>
</dbReference>
<accession>A0A2V1D731</accession>
<dbReference type="AlphaFoldDB" id="A0A2V1D731"/>
<evidence type="ECO:0000313" key="2">
    <source>
        <dbReference type="EMBL" id="PVH93861.1"/>
    </source>
</evidence>
<feature type="region of interest" description="Disordered" evidence="1">
    <location>
        <begin position="176"/>
        <end position="250"/>
    </location>
</feature>
<feature type="compositionally biased region" description="Polar residues" evidence="1">
    <location>
        <begin position="49"/>
        <end position="76"/>
    </location>
</feature>
<reference evidence="2 3" key="1">
    <citation type="journal article" date="2018" name="Sci. Rep.">
        <title>Comparative genomics provides insights into the lifestyle and reveals functional heterogeneity of dark septate endophytic fungi.</title>
        <authorList>
            <person name="Knapp D.G."/>
            <person name="Nemeth J.B."/>
            <person name="Barry K."/>
            <person name="Hainaut M."/>
            <person name="Henrissat B."/>
            <person name="Johnson J."/>
            <person name="Kuo A."/>
            <person name="Lim J.H.P."/>
            <person name="Lipzen A."/>
            <person name="Nolan M."/>
            <person name="Ohm R.A."/>
            <person name="Tamas L."/>
            <person name="Grigoriev I.V."/>
            <person name="Spatafora J.W."/>
            <person name="Nagy L.G."/>
            <person name="Kovacs G.M."/>
        </authorList>
    </citation>
    <scope>NUCLEOTIDE SEQUENCE [LARGE SCALE GENOMIC DNA]</scope>
    <source>
        <strain evidence="2 3">DSE2036</strain>
    </source>
</reference>
<keyword evidence="3" id="KW-1185">Reference proteome</keyword>
<name>A0A2V1D731_9PLEO</name>
<organism evidence="2 3">
    <name type="scientific">Periconia macrospinosa</name>
    <dbReference type="NCBI Taxonomy" id="97972"/>
    <lineage>
        <taxon>Eukaryota</taxon>
        <taxon>Fungi</taxon>
        <taxon>Dikarya</taxon>
        <taxon>Ascomycota</taxon>
        <taxon>Pezizomycotina</taxon>
        <taxon>Dothideomycetes</taxon>
        <taxon>Pleosporomycetidae</taxon>
        <taxon>Pleosporales</taxon>
        <taxon>Massarineae</taxon>
        <taxon>Periconiaceae</taxon>
        <taxon>Periconia</taxon>
    </lineage>
</organism>
<gene>
    <name evidence="2" type="ORF">DM02DRAFT_694784</name>
</gene>